<dbReference type="InterPro" id="IPR051811">
    <property type="entry name" value="Cytochrome_c550/c551-like"/>
</dbReference>
<gene>
    <name evidence="8" type="ORF">K0U00_23870</name>
</gene>
<reference evidence="8 9" key="1">
    <citation type="submission" date="2021-07" db="EMBL/GenBank/DDBJ databases">
        <title>Paenibacillus radiodurans sp. nov., isolated from the southeastern edge of Tengger Desert.</title>
        <authorList>
            <person name="Zhang G."/>
        </authorList>
    </citation>
    <scope>NUCLEOTIDE SEQUENCE [LARGE SCALE GENOMIC DNA]</scope>
    <source>
        <strain evidence="8 9">CCM 7311</strain>
    </source>
</reference>
<dbReference type="InterPro" id="IPR009056">
    <property type="entry name" value="Cyt_c-like_dom"/>
</dbReference>
<comment type="caution">
    <text evidence="8">The sequence shown here is derived from an EMBL/GenBank/DDBJ whole genome shotgun (WGS) entry which is preliminary data.</text>
</comment>
<keyword evidence="4" id="KW-0249">Electron transport</keyword>
<dbReference type="SUPFAM" id="SSF46626">
    <property type="entry name" value="Cytochrome c"/>
    <property type="match status" value="1"/>
</dbReference>
<sequence length="119" mass="12816">MEDFVIIPSYRQASLRPLLSLLLSILAILLLSACGSPSNALEGPAEVVQIARSACISCHGSELQGKMGPETNLQHVGKRLSKEQIARQIRKGGESMPAFESRLTAEEIEGLASWLSGKK</sequence>
<evidence type="ECO:0000256" key="6">
    <source>
        <dbReference type="PROSITE-ProRule" id="PRU00433"/>
    </source>
</evidence>
<evidence type="ECO:0000313" key="8">
    <source>
        <dbReference type="EMBL" id="MBW7457079.1"/>
    </source>
</evidence>
<evidence type="ECO:0000256" key="1">
    <source>
        <dbReference type="ARBA" id="ARBA00022448"/>
    </source>
</evidence>
<dbReference type="InterPro" id="IPR008168">
    <property type="entry name" value="Cyt_C_IC"/>
</dbReference>
<dbReference type="PROSITE" id="PS51007">
    <property type="entry name" value="CYTC"/>
    <property type="match status" value="1"/>
</dbReference>
<dbReference type="InterPro" id="IPR036909">
    <property type="entry name" value="Cyt_c-like_dom_sf"/>
</dbReference>
<dbReference type="PRINTS" id="PR00605">
    <property type="entry name" value="CYTCHROMECIC"/>
</dbReference>
<dbReference type="EMBL" id="JAHZIK010000744">
    <property type="protein sequence ID" value="MBW7457079.1"/>
    <property type="molecule type" value="Genomic_DNA"/>
</dbReference>
<proteinExistence type="predicted"/>
<keyword evidence="1" id="KW-0813">Transport</keyword>
<keyword evidence="2 6" id="KW-0349">Heme</keyword>
<keyword evidence="5 6" id="KW-0408">Iron</keyword>
<dbReference type="Gene3D" id="1.10.760.10">
    <property type="entry name" value="Cytochrome c-like domain"/>
    <property type="match status" value="1"/>
</dbReference>
<dbReference type="Pfam" id="PF13442">
    <property type="entry name" value="Cytochrome_CBB3"/>
    <property type="match status" value="1"/>
</dbReference>
<accession>A0ABS7C833</accession>
<dbReference type="Proteomes" id="UP001519887">
    <property type="component" value="Unassembled WGS sequence"/>
</dbReference>
<evidence type="ECO:0000256" key="3">
    <source>
        <dbReference type="ARBA" id="ARBA00022723"/>
    </source>
</evidence>
<keyword evidence="9" id="KW-1185">Reference proteome</keyword>
<evidence type="ECO:0000256" key="2">
    <source>
        <dbReference type="ARBA" id="ARBA00022617"/>
    </source>
</evidence>
<dbReference type="PANTHER" id="PTHR37823">
    <property type="entry name" value="CYTOCHROME C-553-LIKE"/>
    <property type="match status" value="1"/>
</dbReference>
<evidence type="ECO:0000256" key="4">
    <source>
        <dbReference type="ARBA" id="ARBA00022982"/>
    </source>
</evidence>
<name>A0ABS7C833_9BACL</name>
<protein>
    <submittedName>
        <fullName evidence="8">Cytochrome c</fullName>
    </submittedName>
</protein>
<organism evidence="8 9">
    <name type="scientific">Paenibacillus sepulcri</name>
    <dbReference type="NCBI Taxonomy" id="359917"/>
    <lineage>
        <taxon>Bacteria</taxon>
        <taxon>Bacillati</taxon>
        <taxon>Bacillota</taxon>
        <taxon>Bacilli</taxon>
        <taxon>Bacillales</taxon>
        <taxon>Paenibacillaceae</taxon>
        <taxon>Paenibacillus</taxon>
    </lineage>
</organism>
<dbReference type="PANTHER" id="PTHR37823:SF4">
    <property type="entry name" value="MENAQUINOL-CYTOCHROME C REDUCTASE CYTOCHROME B_C SUBUNIT"/>
    <property type="match status" value="1"/>
</dbReference>
<evidence type="ECO:0000259" key="7">
    <source>
        <dbReference type="PROSITE" id="PS51007"/>
    </source>
</evidence>
<evidence type="ECO:0000313" key="9">
    <source>
        <dbReference type="Proteomes" id="UP001519887"/>
    </source>
</evidence>
<evidence type="ECO:0000256" key="5">
    <source>
        <dbReference type="ARBA" id="ARBA00023004"/>
    </source>
</evidence>
<keyword evidence="3 6" id="KW-0479">Metal-binding</keyword>
<feature type="domain" description="Cytochrome c" evidence="7">
    <location>
        <begin position="38"/>
        <end position="119"/>
    </location>
</feature>